<evidence type="ECO:0000259" key="3">
    <source>
        <dbReference type="Pfam" id="PF02441"/>
    </source>
</evidence>
<gene>
    <name evidence="4" type="ORF">BSTOLATCC_MIC30450</name>
</gene>
<keyword evidence="5" id="KW-1185">Reference proteome</keyword>
<dbReference type="InterPro" id="IPR036551">
    <property type="entry name" value="Flavin_trans-like"/>
</dbReference>
<dbReference type="InterPro" id="IPR003382">
    <property type="entry name" value="Flavoprotein"/>
</dbReference>
<protein>
    <recommendedName>
        <fullName evidence="3">Flavoprotein domain-containing protein</fullName>
    </recommendedName>
</protein>
<sequence length="188" mass="20381">MDISGKNILVSASGSCAAANSIPVACELMTEENCVVKILLTKNAERFFFKDWNGCEVIRDDGSENFGEDTEYGPEKLYEWADALIIAPIGANTLAKIAIGMHDNLLTKVVQQFINGKPLILAPAMNPMMFSNPFTAEHINKIKTVYTNSYFVDTTTGIYGSGETGMGGLADSWDIVTACKSMMLSSKS</sequence>
<evidence type="ECO:0000256" key="2">
    <source>
        <dbReference type="ARBA" id="ARBA00038350"/>
    </source>
</evidence>
<dbReference type="Proteomes" id="UP001162131">
    <property type="component" value="Unassembled WGS sequence"/>
</dbReference>
<comment type="caution">
    <text evidence="4">The sequence shown here is derived from an EMBL/GenBank/DDBJ whole genome shotgun (WGS) entry which is preliminary data.</text>
</comment>
<dbReference type="PANTHER" id="PTHR14359:SF6">
    <property type="entry name" value="PHOSPHOPANTOTHENOYLCYSTEINE DECARBOXYLASE"/>
    <property type="match status" value="1"/>
</dbReference>
<proteinExistence type="inferred from homology"/>
<dbReference type="Pfam" id="PF02441">
    <property type="entry name" value="Flavoprotein"/>
    <property type="match status" value="1"/>
</dbReference>
<evidence type="ECO:0000313" key="4">
    <source>
        <dbReference type="EMBL" id="CAG9322068.1"/>
    </source>
</evidence>
<dbReference type="SUPFAM" id="SSF52507">
    <property type="entry name" value="Homo-oligomeric flavin-containing Cys decarboxylases, HFCD"/>
    <property type="match status" value="1"/>
</dbReference>
<evidence type="ECO:0000313" key="5">
    <source>
        <dbReference type="Proteomes" id="UP001162131"/>
    </source>
</evidence>
<dbReference type="EMBL" id="CAJZBQ010000030">
    <property type="protein sequence ID" value="CAG9322068.1"/>
    <property type="molecule type" value="Genomic_DNA"/>
</dbReference>
<dbReference type="AlphaFoldDB" id="A0AAU9JCP0"/>
<dbReference type="GO" id="GO:0071513">
    <property type="term" value="C:phosphopantothenoylcysteine decarboxylase complex"/>
    <property type="evidence" value="ECO:0007669"/>
    <property type="project" value="TreeGrafter"/>
</dbReference>
<dbReference type="GO" id="GO:0004633">
    <property type="term" value="F:phosphopantothenoylcysteine decarboxylase activity"/>
    <property type="evidence" value="ECO:0007669"/>
    <property type="project" value="TreeGrafter"/>
</dbReference>
<dbReference type="PANTHER" id="PTHR14359">
    <property type="entry name" value="HOMO-OLIGOMERIC FLAVIN CONTAINING CYS DECARBOXYLASE FAMILY"/>
    <property type="match status" value="1"/>
</dbReference>
<dbReference type="GO" id="GO:0010181">
    <property type="term" value="F:FMN binding"/>
    <property type="evidence" value="ECO:0007669"/>
    <property type="project" value="TreeGrafter"/>
</dbReference>
<accession>A0AAU9JCP0</accession>
<feature type="domain" description="Flavoprotein" evidence="3">
    <location>
        <begin position="6"/>
        <end position="148"/>
    </location>
</feature>
<dbReference type="Gene3D" id="3.40.50.1950">
    <property type="entry name" value="Flavin prenyltransferase-like"/>
    <property type="match status" value="1"/>
</dbReference>
<comment type="similarity">
    <text evidence="2">Belongs to the HFCD (homooligomeric flavin containing Cys decarboxylase) superfamily.</text>
</comment>
<evidence type="ECO:0000256" key="1">
    <source>
        <dbReference type="ARBA" id="ARBA00022993"/>
    </source>
</evidence>
<name>A0AAU9JCP0_9CILI</name>
<keyword evidence="1" id="KW-0173">Coenzyme A biosynthesis</keyword>
<dbReference type="GO" id="GO:0015937">
    <property type="term" value="P:coenzyme A biosynthetic process"/>
    <property type="evidence" value="ECO:0007669"/>
    <property type="project" value="UniProtKB-KW"/>
</dbReference>
<organism evidence="4 5">
    <name type="scientific">Blepharisma stoltei</name>
    <dbReference type="NCBI Taxonomy" id="1481888"/>
    <lineage>
        <taxon>Eukaryota</taxon>
        <taxon>Sar</taxon>
        <taxon>Alveolata</taxon>
        <taxon>Ciliophora</taxon>
        <taxon>Postciliodesmatophora</taxon>
        <taxon>Heterotrichea</taxon>
        <taxon>Heterotrichida</taxon>
        <taxon>Blepharismidae</taxon>
        <taxon>Blepharisma</taxon>
    </lineage>
</organism>
<reference evidence="4" key="1">
    <citation type="submission" date="2021-09" db="EMBL/GenBank/DDBJ databases">
        <authorList>
            <consortium name="AG Swart"/>
            <person name="Singh M."/>
            <person name="Singh A."/>
            <person name="Seah K."/>
            <person name="Emmerich C."/>
        </authorList>
    </citation>
    <scope>NUCLEOTIDE SEQUENCE</scope>
    <source>
        <strain evidence="4">ATCC30299</strain>
    </source>
</reference>